<dbReference type="EMBL" id="BDGB01000022">
    <property type="protein sequence ID" value="GAW71173.1"/>
    <property type="molecule type" value="Genomic_DNA"/>
</dbReference>
<dbReference type="Gene3D" id="3.40.630.30">
    <property type="match status" value="1"/>
</dbReference>
<proteinExistence type="predicted"/>
<dbReference type="EMBL" id="PUFL01000024">
    <property type="protein sequence ID" value="TDG94126.1"/>
    <property type="molecule type" value="Genomic_DNA"/>
</dbReference>
<dbReference type="CDD" id="cd04301">
    <property type="entry name" value="NAT_SF"/>
    <property type="match status" value="1"/>
</dbReference>
<reference evidence="6 9" key="3">
    <citation type="journal article" date="2019" name="Appl. Microbiol. Biotechnol.">
        <title>Uncovering carbohydrate metabolism through a genotype-phenotype association study of 56 lactic acid bacteria genomes.</title>
        <authorList>
            <person name="Buron-Moles G."/>
            <person name="Chailyan A."/>
            <person name="Dolejs I."/>
            <person name="Forster J."/>
            <person name="Miks M.H."/>
        </authorList>
    </citation>
    <scope>NUCLEOTIDE SEQUENCE [LARGE SCALE GENOMIC DNA]</scope>
    <source>
        <strain evidence="6 9">DSM 10551</strain>
    </source>
</reference>
<gene>
    <name evidence="5" type="ORF">B8W98_03795</name>
    <name evidence="6" type="ORF">C5L28_001340</name>
    <name evidence="4" type="ORF">LPKJCM_00244</name>
</gene>
<evidence type="ECO:0000313" key="8">
    <source>
        <dbReference type="Proteomes" id="UP000216802"/>
    </source>
</evidence>
<feature type="domain" description="N-acetyltransferase" evidence="3">
    <location>
        <begin position="1"/>
        <end position="146"/>
    </location>
</feature>
<dbReference type="InterPro" id="IPR016181">
    <property type="entry name" value="Acyl_CoA_acyltransferase"/>
</dbReference>
<sequence>MRISEPTKINPELIAKLLVVWEDSVRATHLFLTDEAIQNIKKDVPEAIAGVQHLIVMVNEAGDPIGFMGINQQILEMLFISDQYRGKGFGKQLVEYGMKTYSVNQLGVNEQNPLARGFYEHMGFVVYQRYEQGNHYPILYMHKAGEPPIK</sequence>
<dbReference type="GO" id="GO:0016747">
    <property type="term" value="F:acyltransferase activity, transferring groups other than amino-acyl groups"/>
    <property type="evidence" value="ECO:0007669"/>
    <property type="project" value="InterPro"/>
</dbReference>
<evidence type="ECO:0000313" key="5">
    <source>
        <dbReference type="EMBL" id="PAK85492.1"/>
    </source>
</evidence>
<evidence type="ECO:0000313" key="9">
    <source>
        <dbReference type="Proteomes" id="UP000294668"/>
    </source>
</evidence>
<dbReference type="Proteomes" id="UP000294668">
    <property type="component" value="Unassembled WGS sequence"/>
</dbReference>
<dbReference type="OrthoDB" id="9789605at2"/>
<dbReference type="InterPro" id="IPR000182">
    <property type="entry name" value="GNAT_dom"/>
</dbReference>
<dbReference type="Proteomes" id="UP000214739">
    <property type="component" value="Unassembled WGS sequence"/>
</dbReference>
<dbReference type="Proteomes" id="UP000216802">
    <property type="component" value="Unassembled WGS sequence"/>
</dbReference>
<dbReference type="EMBL" id="NCXI01000018">
    <property type="protein sequence ID" value="PAK85492.1"/>
    <property type="molecule type" value="Genomic_DNA"/>
</dbReference>
<evidence type="ECO:0000313" key="7">
    <source>
        <dbReference type="Proteomes" id="UP000214739"/>
    </source>
</evidence>
<protein>
    <submittedName>
        <fullName evidence="5">GNAT family N-acetyltransferase</fullName>
    </submittedName>
    <submittedName>
        <fullName evidence="4">GNAT family acetyltransferase</fullName>
    </submittedName>
</protein>
<dbReference type="RefSeq" id="WP_057962732.1">
    <property type="nucleotide sequence ID" value="NZ_BAAAXO010000065.1"/>
</dbReference>
<evidence type="ECO:0000256" key="2">
    <source>
        <dbReference type="ARBA" id="ARBA00023315"/>
    </source>
</evidence>
<evidence type="ECO:0000256" key="1">
    <source>
        <dbReference type="ARBA" id="ARBA00022679"/>
    </source>
</evidence>
<dbReference type="SUPFAM" id="SSF55729">
    <property type="entry name" value="Acyl-CoA N-acyltransferases (Nat)"/>
    <property type="match status" value="1"/>
</dbReference>
<accession>A0A269YJ01</accession>
<evidence type="ECO:0000313" key="6">
    <source>
        <dbReference type="EMBL" id="TDG94126.1"/>
    </source>
</evidence>
<keyword evidence="2" id="KW-0012">Acyltransferase</keyword>
<dbReference type="Pfam" id="PF13673">
    <property type="entry name" value="Acetyltransf_10"/>
    <property type="match status" value="1"/>
</dbReference>
<comment type="caution">
    <text evidence="5">The sequence shown here is derived from an EMBL/GenBank/DDBJ whole genome shotgun (WGS) entry which is preliminary data.</text>
</comment>
<name>A0A269YJ01_9LACO</name>
<reference evidence="5 8" key="2">
    <citation type="submission" date="2017-04" db="EMBL/GenBank/DDBJ databases">
        <title>Kefir bacterial isolates.</title>
        <authorList>
            <person name="Kim Y."/>
            <person name="Blasche S."/>
            <person name="Patil K.R."/>
        </authorList>
    </citation>
    <scope>NUCLEOTIDE SEQUENCE [LARGE SCALE GENOMIC DNA]</scope>
    <source>
        <strain evidence="5 8">OG2</strain>
    </source>
</reference>
<evidence type="ECO:0000313" key="4">
    <source>
        <dbReference type="EMBL" id="GAW71173.1"/>
    </source>
</evidence>
<dbReference type="AlphaFoldDB" id="A0A269YJ01"/>
<organism evidence="5 8">
    <name type="scientific">Lentilactobacillus parakefiri</name>
    <dbReference type="NCBI Taxonomy" id="152332"/>
    <lineage>
        <taxon>Bacteria</taxon>
        <taxon>Bacillati</taxon>
        <taxon>Bacillota</taxon>
        <taxon>Bacilli</taxon>
        <taxon>Lactobacillales</taxon>
        <taxon>Lactobacillaceae</taxon>
        <taxon>Lentilactobacillus</taxon>
    </lineage>
</organism>
<dbReference type="PANTHER" id="PTHR43800">
    <property type="entry name" value="PEPTIDYL-LYSINE N-ACETYLTRANSFERASE YJAB"/>
    <property type="match status" value="1"/>
</dbReference>
<reference evidence="6" key="4">
    <citation type="submission" date="2019-02" db="EMBL/GenBank/DDBJ databases">
        <authorList>
            <person name="Buron G."/>
            <person name="Chaylann A."/>
            <person name="Dolejs I."/>
            <person name="Forster J."/>
            <person name="Miks M.H."/>
        </authorList>
    </citation>
    <scope>NUCLEOTIDE SEQUENCE</scope>
    <source>
        <strain evidence="6">DSM 10551</strain>
    </source>
</reference>
<dbReference type="PANTHER" id="PTHR43800:SF1">
    <property type="entry name" value="PEPTIDYL-LYSINE N-ACETYLTRANSFERASE YJAB"/>
    <property type="match status" value="1"/>
</dbReference>
<dbReference type="PROSITE" id="PS51186">
    <property type="entry name" value="GNAT"/>
    <property type="match status" value="1"/>
</dbReference>
<evidence type="ECO:0000259" key="3">
    <source>
        <dbReference type="PROSITE" id="PS51186"/>
    </source>
</evidence>
<keyword evidence="1 5" id="KW-0808">Transferase</keyword>
<reference evidence="4 7" key="1">
    <citation type="journal article" date="2017" name="Biosci Microbiota Food Health">
        <title>Genomic characterization reconfirms the taxonomic status of Lactobacillus parakefiri.</title>
        <authorList>
            <person name="Tanizawa Y."/>
            <person name="Kobayashi H."/>
            <person name="Kaminuma E."/>
            <person name="Sakamoto M."/>
            <person name="Ohkuma M."/>
            <person name="Nakamura Y."/>
            <person name="Arita M."/>
            <person name="Tohno M."/>
        </authorList>
    </citation>
    <scope>NUCLEOTIDE SEQUENCE [LARGE SCALE GENOMIC DNA]</scope>
    <source>
        <strain evidence="4 7">JCM 8573</strain>
    </source>
</reference>
<keyword evidence="9" id="KW-1185">Reference proteome</keyword>